<dbReference type="Proteomes" id="UP001177021">
    <property type="component" value="Unassembled WGS sequence"/>
</dbReference>
<accession>A0ACB0LVG5</accession>
<evidence type="ECO:0000313" key="1">
    <source>
        <dbReference type="EMBL" id="CAJ2673530.1"/>
    </source>
</evidence>
<comment type="caution">
    <text evidence="1">The sequence shown here is derived from an EMBL/GenBank/DDBJ whole genome shotgun (WGS) entry which is preliminary data.</text>
</comment>
<name>A0ACB0LVG5_TRIPR</name>
<reference evidence="1" key="1">
    <citation type="submission" date="2023-10" db="EMBL/GenBank/DDBJ databases">
        <authorList>
            <person name="Rodriguez Cubillos JULIANA M."/>
            <person name="De Vega J."/>
        </authorList>
    </citation>
    <scope>NUCLEOTIDE SEQUENCE</scope>
</reference>
<protein>
    <submittedName>
        <fullName evidence="1">Uncharacterized protein</fullName>
    </submittedName>
</protein>
<dbReference type="EMBL" id="CASHSV030000716">
    <property type="protein sequence ID" value="CAJ2673530.1"/>
    <property type="molecule type" value="Genomic_DNA"/>
</dbReference>
<gene>
    <name evidence="1" type="ORF">MILVUS5_LOCUS36978</name>
</gene>
<proteinExistence type="predicted"/>
<organism evidence="1 2">
    <name type="scientific">Trifolium pratense</name>
    <name type="common">Red clover</name>
    <dbReference type="NCBI Taxonomy" id="57577"/>
    <lineage>
        <taxon>Eukaryota</taxon>
        <taxon>Viridiplantae</taxon>
        <taxon>Streptophyta</taxon>
        <taxon>Embryophyta</taxon>
        <taxon>Tracheophyta</taxon>
        <taxon>Spermatophyta</taxon>
        <taxon>Magnoliopsida</taxon>
        <taxon>eudicotyledons</taxon>
        <taxon>Gunneridae</taxon>
        <taxon>Pentapetalae</taxon>
        <taxon>rosids</taxon>
        <taxon>fabids</taxon>
        <taxon>Fabales</taxon>
        <taxon>Fabaceae</taxon>
        <taxon>Papilionoideae</taxon>
        <taxon>50 kb inversion clade</taxon>
        <taxon>NPAAA clade</taxon>
        <taxon>Hologalegina</taxon>
        <taxon>IRL clade</taxon>
        <taxon>Trifolieae</taxon>
        <taxon>Trifolium</taxon>
    </lineage>
</organism>
<evidence type="ECO:0000313" key="2">
    <source>
        <dbReference type="Proteomes" id="UP001177021"/>
    </source>
</evidence>
<sequence length="78" mass="8612">MHDRSRAMRWNGSLVFRFEISNAKNILAAVASPSESQPPVHLSQTQINQLLSLLKITGNDQPLANFAGPDDEEDFCDG</sequence>
<keyword evidence="2" id="KW-1185">Reference proteome</keyword>